<evidence type="ECO:0000256" key="1">
    <source>
        <dbReference type="ARBA" id="ARBA00004141"/>
    </source>
</evidence>
<keyword evidence="3" id="KW-0150">Chloroplast</keyword>
<keyword evidence="4" id="KW-0934">Plastid</keyword>
<evidence type="ECO:0000256" key="5">
    <source>
        <dbReference type="SAM" id="Phobius"/>
    </source>
</evidence>
<dbReference type="SUPFAM" id="SSF103511">
    <property type="entry name" value="Chlorophyll a-b binding protein"/>
    <property type="match status" value="1"/>
</dbReference>
<dbReference type="AlphaFoldDB" id="D9PTQ4"/>
<evidence type="ECO:0000313" key="7">
    <source>
        <dbReference type="EMBL" id="DAA33884.1"/>
    </source>
</evidence>
<sequence>MERSGAAFVCAFPGQISAARSTEFSVRAQPQVRVSASNALPSGEPIKSIRKLKAQFFGQSEFTVSTSNAFLSQSLWRQSVVRQLLSQRPQNVVCETKAEDEADSPWTPAAELLNGRAAMIGIIGLVVLEITTGYGLLHLTYEKILAPSLELIGFGFLVWFGVNNILLKDQRAKLVQSVEDIITKIKGSS</sequence>
<evidence type="ECO:0000256" key="3">
    <source>
        <dbReference type="ARBA" id="ARBA00022528"/>
    </source>
</evidence>
<dbReference type="GO" id="GO:0016020">
    <property type="term" value="C:membrane"/>
    <property type="evidence" value="ECO:0007669"/>
    <property type="project" value="UniProtKB-SubCell"/>
</dbReference>
<dbReference type="Gene3D" id="1.10.3460.10">
    <property type="entry name" value="Chlorophyll a/b binding protein domain"/>
    <property type="match status" value="1"/>
</dbReference>
<dbReference type="InterPro" id="IPR022796">
    <property type="entry name" value="Chloroa_b-bind"/>
</dbReference>
<reference evidence="7" key="3">
    <citation type="journal article" date="2010" name="BMC Evol. Biol.">
        <title>Taxonomic distribution and origins of the extended LHC (light-harvesting complex) antenna protein superfamily.</title>
        <authorList>
            <person name="Engelken J."/>
            <person name="Brinkmann H."/>
            <person name="Adamska I."/>
        </authorList>
    </citation>
    <scope>NUCLEOTIDE SEQUENCE</scope>
</reference>
<dbReference type="Pfam" id="PF14159">
    <property type="entry name" value="CAAD"/>
    <property type="match status" value="1"/>
</dbReference>
<evidence type="ECO:0000256" key="2">
    <source>
        <dbReference type="ARBA" id="ARBA00004229"/>
    </source>
</evidence>
<keyword evidence="5" id="KW-1133">Transmembrane helix</keyword>
<reference evidence="7" key="2">
    <citation type="journal article" date="2003" name="Plant Physiol.">
        <title>Light stress-induced one-helix protein of the chlorophyll a/b-binding family associated with photosystem I.</title>
        <authorList>
            <person name="Andersson U."/>
            <person name="Heddad M."/>
            <person name="Adamska I."/>
        </authorList>
    </citation>
    <scope>NUCLEOTIDE SEQUENCE</scope>
</reference>
<dbReference type="GO" id="GO:0009507">
    <property type="term" value="C:chloroplast"/>
    <property type="evidence" value="ECO:0007669"/>
    <property type="project" value="UniProtKB-SubCell"/>
</dbReference>
<accession>D9PTQ4</accession>
<gene>
    <name evidence="7" type="primary">SEPx1</name>
</gene>
<keyword evidence="5" id="KW-0812">Transmembrane</keyword>
<dbReference type="Pfam" id="PF00504">
    <property type="entry name" value="Chloroa_b-bind"/>
    <property type="match status" value="1"/>
</dbReference>
<proteinExistence type="evidence at transcript level"/>
<keyword evidence="5" id="KW-0472">Membrane</keyword>
<feature type="domain" description="Cyanobacterial aminoacyl-tRNA synthetase CAAD" evidence="6">
    <location>
        <begin position="144"/>
        <end position="187"/>
    </location>
</feature>
<feature type="transmembrane region" description="Helical" evidence="5">
    <location>
        <begin position="144"/>
        <end position="162"/>
    </location>
</feature>
<feature type="transmembrane region" description="Helical" evidence="5">
    <location>
        <begin position="117"/>
        <end position="137"/>
    </location>
</feature>
<comment type="subcellular location">
    <subcellularLocation>
        <location evidence="1">Membrane</location>
        <topology evidence="1">Multi-pass membrane protein</topology>
    </subcellularLocation>
    <subcellularLocation>
        <location evidence="2">Plastid</location>
        <location evidence="2">Chloroplast</location>
    </subcellularLocation>
</comment>
<evidence type="ECO:0000259" key="6">
    <source>
        <dbReference type="Pfam" id="PF14159"/>
    </source>
</evidence>
<dbReference type="EMBL" id="BK006749">
    <property type="protein sequence ID" value="DAA33884.1"/>
    <property type="molecule type" value="mRNA"/>
</dbReference>
<name>D9PTQ4_9EUKA</name>
<protein>
    <submittedName>
        <fullName evidence="7">Stress-enhanced protein 1</fullName>
    </submittedName>
</protein>
<evidence type="ECO:0000256" key="4">
    <source>
        <dbReference type="ARBA" id="ARBA00022640"/>
    </source>
</evidence>
<organism evidence="7">
    <name type="scientific">Glaucocystis nostochinearum</name>
    <dbReference type="NCBI Taxonomy" id="38271"/>
    <lineage>
        <taxon>Eukaryota</taxon>
        <taxon>Glaucocystophyceae</taxon>
        <taxon>Glaucocystales</taxon>
        <taxon>Glaucocystaceae</taxon>
        <taxon>Glaucocystis</taxon>
    </lineage>
</organism>
<reference evidence="7" key="1">
    <citation type="journal article" date="2000" name="Proc. Natl. Acad. Sci. U.S.A.">
        <title>Light stress-regulated two-helix proteins in Arabidopsis thaliana related to the chlorophyll a/b-binding gene family.</title>
        <authorList>
            <person name="Heddad M."/>
            <person name="Adamska I."/>
        </authorList>
    </citation>
    <scope>NUCLEOTIDE SEQUENCE</scope>
</reference>
<dbReference type="InterPro" id="IPR025564">
    <property type="entry name" value="CAAD_dom"/>
</dbReference>